<reference evidence="2" key="1">
    <citation type="submission" date="2016-03" db="EMBL/GenBank/DDBJ databases">
        <authorList>
            <person name="Ploux O."/>
        </authorList>
    </citation>
    <scope>NUCLEOTIDE SEQUENCE</scope>
    <source>
        <strain evidence="2">UC10</strain>
    </source>
</reference>
<dbReference type="AlphaFoldDB" id="A0A1Y5PIZ2"/>
<dbReference type="EMBL" id="FLQS01000021">
    <property type="protein sequence ID" value="SBS75868.1"/>
    <property type="molecule type" value="Genomic_DNA"/>
</dbReference>
<protein>
    <submittedName>
        <fullName evidence="2">YadA domain-containing protein</fullName>
    </submittedName>
</protein>
<sequence length="163" mass="15890">MSVIANKLQATAGAAVLAAGLAITPAVAHAAPGLAPFSASGLGNSAELLVDPVVIVAPSSNEAVATPGSNKKAAANATPPAQVIQIFISGFVDAAQNAVKAGVQYIGTFVYGGLAFTGLAFNLVGQVLPGPIGDAFTNVGNGFDNAATNVAKAIKIGPYSTSA</sequence>
<name>A0A1Y5PIZ2_9MYCO</name>
<gene>
    <name evidence="2" type="ORF">MHPYR_280036</name>
</gene>
<accession>A0A1Y5PIZ2</accession>
<proteinExistence type="predicted"/>
<organism evidence="2">
    <name type="scientific">uncultured Mycobacterium sp</name>
    <dbReference type="NCBI Taxonomy" id="171292"/>
    <lineage>
        <taxon>Bacteria</taxon>
        <taxon>Bacillati</taxon>
        <taxon>Actinomycetota</taxon>
        <taxon>Actinomycetes</taxon>
        <taxon>Mycobacteriales</taxon>
        <taxon>Mycobacteriaceae</taxon>
        <taxon>Mycobacterium</taxon>
        <taxon>environmental samples</taxon>
    </lineage>
</organism>
<feature type="signal peptide" evidence="1">
    <location>
        <begin position="1"/>
        <end position="30"/>
    </location>
</feature>
<keyword evidence="1" id="KW-0732">Signal</keyword>
<evidence type="ECO:0000313" key="2">
    <source>
        <dbReference type="EMBL" id="SBS75868.1"/>
    </source>
</evidence>
<evidence type="ECO:0000256" key="1">
    <source>
        <dbReference type="SAM" id="SignalP"/>
    </source>
</evidence>
<feature type="chain" id="PRO_5012780064" evidence="1">
    <location>
        <begin position="31"/>
        <end position="163"/>
    </location>
</feature>